<dbReference type="EMBL" id="UZAH01028989">
    <property type="protein sequence ID" value="VDP03585.1"/>
    <property type="molecule type" value="Genomic_DNA"/>
</dbReference>
<name>A0A183G2W5_HELPZ</name>
<evidence type="ECO:0000313" key="3">
    <source>
        <dbReference type="EMBL" id="VDP03585.1"/>
    </source>
</evidence>
<protein>
    <submittedName>
        <fullName evidence="5">Tail assembly chaperone</fullName>
    </submittedName>
</protein>
<dbReference type="Proteomes" id="UP000050761">
    <property type="component" value="Unassembled WGS sequence"/>
</dbReference>
<reference evidence="3 4" key="1">
    <citation type="submission" date="2018-11" db="EMBL/GenBank/DDBJ databases">
        <authorList>
            <consortium name="Pathogen Informatics"/>
        </authorList>
    </citation>
    <scope>NUCLEOTIDE SEQUENCE [LARGE SCALE GENOMIC DNA]</scope>
</reference>
<feature type="region of interest" description="Disordered" evidence="2">
    <location>
        <begin position="112"/>
        <end position="131"/>
    </location>
</feature>
<evidence type="ECO:0000313" key="5">
    <source>
        <dbReference type="WBParaSite" id="HPBE_0001569001-mRNA-1"/>
    </source>
</evidence>
<accession>A0A3P8B9Z0</accession>
<evidence type="ECO:0000256" key="1">
    <source>
        <dbReference type="SAM" id="Coils"/>
    </source>
</evidence>
<evidence type="ECO:0000313" key="4">
    <source>
        <dbReference type="Proteomes" id="UP000050761"/>
    </source>
</evidence>
<evidence type="ECO:0000256" key="2">
    <source>
        <dbReference type="SAM" id="MobiDB-lite"/>
    </source>
</evidence>
<proteinExistence type="predicted"/>
<feature type="coiled-coil region" evidence="1">
    <location>
        <begin position="70"/>
        <end position="97"/>
    </location>
</feature>
<sequence length="148" mass="16706">MADGRMELEEDPILDDERNSQRYNVLSGALNTALDERGIDTVEEWENYLSKTEADGEIITDLCQILNTGTLQIREAIENMREDLEKARREHASDDEDNIDWTSVCASLSATLDPDERSSTNHGGSGSVPILSAITDMHRPWRVQRTEK</sequence>
<keyword evidence="1" id="KW-0175">Coiled coil</keyword>
<dbReference type="WBParaSite" id="HPBE_0001569001-mRNA-1">
    <property type="protein sequence ID" value="HPBE_0001569001-mRNA-1"/>
    <property type="gene ID" value="HPBE_0001569001"/>
</dbReference>
<dbReference type="AlphaFoldDB" id="A0A183G2W5"/>
<dbReference type="OrthoDB" id="5850083at2759"/>
<accession>A0A183G2W5</accession>
<organism evidence="4 5">
    <name type="scientific">Heligmosomoides polygyrus</name>
    <name type="common">Parasitic roundworm</name>
    <dbReference type="NCBI Taxonomy" id="6339"/>
    <lineage>
        <taxon>Eukaryota</taxon>
        <taxon>Metazoa</taxon>
        <taxon>Ecdysozoa</taxon>
        <taxon>Nematoda</taxon>
        <taxon>Chromadorea</taxon>
        <taxon>Rhabditida</taxon>
        <taxon>Rhabditina</taxon>
        <taxon>Rhabditomorpha</taxon>
        <taxon>Strongyloidea</taxon>
        <taxon>Heligmosomidae</taxon>
        <taxon>Heligmosomoides</taxon>
    </lineage>
</organism>
<reference evidence="5" key="2">
    <citation type="submission" date="2019-09" db="UniProtKB">
        <authorList>
            <consortium name="WormBaseParasite"/>
        </authorList>
    </citation>
    <scope>IDENTIFICATION</scope>
</reference>
<keyword evidence="4" id="KW-1185">Reference proteome</keyword>
<gene>
    <name evidence="3" type="ORF">HPBE_LOCUS15689</name>
</gene>